<proteinExistence type="predicted"/>
<evidence type="ECO:0000313" key="2">
    <source>
        <dbReference type="Proteomes" id="UP001056120"/>
    </source>
</evidence>
<name>A0ACB9FSU3_9ASTR</name>
<accession>A0ACB9FSU3</accession>
<reference evidence="2" key="1">
    <citation type="journal article" date="2022" name="Mol. Ecol. Resour.">
        <title>The genomes of chicory, endive, great burdock and yacon provide insights into Asteraceae palaeo-polyploidization history and plant inulin production.</title>
        <authorList>
            <person name="Fan W."/>
            <person name="Wang S."/>
            <person name="Wang H."/>
            <person name="Wang A."/>
            <person name="Jiang F."/>
            <person name="Liu H."/>
            <person name="Zhao H."/>
            <person name="Xu D."/>
            <person name="Zhang Y."/>
        </authorList>
    </citation>
    <scope>NUCLEOTIDE SEQUENCE [LARGE SCALE GENOMIC DNA]</scope>
    <source>
        <strain evidence="2">cv. Yunnan</strain>
    </source>
</reference>
<keyword evidence="2" id="KW-1185">Reference proteome</keyword>
<evidence type="ECO:0000313" key="1">
    <source>
        <dbReference type="EMBL" id="KAI3773881.1"/>
    </source>
</evidence>
<comment type="caution">
    <text evidence="1">The sequence shown here is derived from an EMBL/GenBank/DDBJ whole genome shotgun (WGS) entry which is preliminary data.</text>
</comment>
<organism evidence="1 2">
    <name type="scientific">Smallanthus sonchifolius</name>
    <dbReference type="NCBI Taxonomy" id="185202"/>
    <lineage>
        <taxon>Eukaryota</taxon>
        <taxon>Viridiplantae</taxon>
        <taxon>Streptophyta</taxon>
        <taxon>Embryophyta</taxon>
        <taxon>Tracheophyta</taxon>
        <taxon>Spermatophyta</taxon>
        <taxon>Magnoliopsida</taxon>
        <taxon>eudicotyledons</taxon>
        <taxon>Gunneridae</taxon>
        <taxon>Pentapetalae</taxon>
        <taxon>asterids</taxon>
        <taxon>campanulids</taxon>
        <taxon>Asterales</taxon>
        <taxon>Asteraceae</taxon>
        <taxon>Asteroideae</taxon>
        <taxon>Heliantheae alliance</taxon>
        <taxon>Millerieae</taxon>
        <taxon>Smallanthus</taxon>
    </lineage>
</organism>
<gene>
    <name evidence="1" type="ORF">L1987_48420</name>
</gene>
<reference evidence="1 2" key="2">
    <citation type="journal article" date="2022" name="Mol. Ecol. Resour.">
        <title>The genomes of chicory, endive, great burdock and yacon provide insights into Asteraceae paleo-polyploidization history and plant inulin production.</title>
        <authorList>
            <person name="Fan W."/>
            <person name="Wang S."/>
            <person name="Wang H."/>
            <person name="Wang A."/>
            <person name="Jiang F."/>
            <person name="Liu H."/>
            <person name="Zhao H."/>
            <person name="Xu D."/>
            <person name="Zhang Y."/>
        </authorList>
    </citation>
    <scope>NUCLEOTIDE SEQUENCE [LARGE SCALE GENOMIC DNA]</scope>
    <source>
        <strain evidence="2">cv. Yunnan</strain>
        <tissue evidence="1">Leaves</tissue>
    </source>
</reference>
<dbReference type="Proteomes" id="UP001056120">
    <property type="component" value="Linkage Group LG16"/>
</dbReference>
<protein>
    <submittedName>
        <fullName evidence="1">Uncharacterized protein</fullName>
    </submittedName>
</protein>
<dbReference type="EMBL" id="CM042033">
    <property type="protein sequence ID" value="KAI3773881.1"/>
    <property type="molecule type" value="Genomic_DNA"/>
</dbReference>
<sequence>MYCVLGSKGLAQVQDPVGDVRVNEPEGGDAGKDVHISDSEQIDSDDDDDSDNDDPDLENVTRKFKKQTTTIFIPSRRVYGVNLSNTYIYHSTSTSTYTSIAPDEKDAQIAKLQSNVVDLNVKVAKLESIVNSQLDLLHDLSETNIMKLNAQEESSSGYKEDKPKMTKDDDTADPHDTLGGE</sequence>